<dbReference type="Gene3D" id="3.10.450.530">
    <property type="entry name" value="Ribonuclease toxin, BrnT, of type II toxin-antitoxin system"/>
    <property type="match status" value="1"/>
</dbReference>
<gene>
    <name evidence="1" type="ORF">COY52_05795</name>
</gene>
<dbReference type="InterPro" id="IPR007460">
    <property type="entry name" value="BrnT_toxin"/>
</dbReference>
<evidence type="ECO:0008006" key="3">
    <source>
        <dbReference type="Google" id="ProtNLM"/>
    </source>
</evidence>
<dbReference type="Proteomes" id="UP000229307">
    <property type="component" value="Unassembled WGS sequence"/>
</dbReference>
<name>A0A2M7SBM2_9BACT</name>
<dbReference type="AlphaFoldDB" id="A0A2M7SBM2"/>
<accession>A0A2M7SBM2</accession>
<sequence length="98" mass="11578">MKLIPEPVNFDWDKGNLAKNWDKHRVTNLECEEIFYNDPLVVKARIEGYTEERFYAIGKTGRDRFLFVVFIVRAGKVRIISARDANKKEKVIYNEKGR</sequence>
<dbReference type="Pfam" id="PF04365">
    <property type="entry name" value="BrnT_toxin"/>
    <property type="match status" value="1"/>
</dbReference>
<reference evidence="2" key="1">
    <citation type="submission" date="2017-09" db="EMBL/GenBank/DDBJ databases">
        <title>Depth-based differentiation of microbial function through sediment-hosted aquifers and enrichment of novel symbionts in the deep terrestrial subsurface.</title>
        <authorList>
            <person name="Probst A.J."/>
            <person name="Ladd B."/>
            <person name="Jarett J.K."/>
            <person name="Geller-Mcgrath D.E."/>
            <person name="Sieber C.M.K."/>
            <person name="Emerson J.B."/>
            <person name="Anantharaman K."/>
            <person name="Thomas B.C."/>
            <person name="Malmstrom R."/>
            <person name="Stieglmeier M."/>
            <person name="Klingl A."/>
            <person name="Woyke T."/>
            <person name="Ryan C.M."/>
            <person name="Banfield J.F."/>
        </authorList>
    </citation>
    <scope>NUCLEOTIDE SEQUENCE [LARGE SCALE GENOMIC DNA]</scope>
</reference>
<dbReference type="InterPro" id="IPR038573">
    <property type="entry name" value="BrnT_sf"/>
</dbReference>
<proteinExistence type="predicted"/>
<dbReference type="EMBL" id="PFMR01000158">
    <property type="protein sequence ID" value="PIZ16884.1"/>
    <property type="molecule type" value="Genomic_DNA"/>
</dbReference>
<evidence type="ECO:0000313" key="1">
    <source>
        <dbReference type="EMBL" id="PIZ16884.1"/>
    </source>
</evidence>
<organism evidence="1 2">
    <name type="scientific">Candidatus Desantisbacteria bacterium CG_4_10_14_0_8_um_filter_48_22</name>
    <dbReference type="NCBI Taxonomy" id="1974543"/>
    <lineage>
        <taxon>Bacteria</taxon>
        <taxon>Candidatus Desantisiibacteriota</taxon>
    </lineage>
</organism>
<evidence type="ECO:0000313" key="2">
    <source>
        <dbReference type="Proteomes" id="UP000229307"/>
    </source>
</evidence>
<comment type="caution">
    <text evidence="1">The sequence shown here is derived from an EMBL/GenBank/DDBJ whole genome shotgun (WGS) entry which is preliminary data.</text>
</comment>
<protein>
    <recommendedName>
        <fullName evidence="3">BrnT family toxin</fullName>
    </recommendedName>
</protein>